<gene>
    <name evidence="2" type="ORF">NSJP_1650</name>
</gene>
<dbReference type="SUPFAM" id="SSF46955">
    <property type="entry name" value="Putative DNA-binding domain"/>
    <property type="match status" value="1"/>
</dbReference>
<protein>
    <recommendedName>
        <fullName evidence="1">Helix-turn-helix domain-containing protein</fullName>
    </recommendedName>
</protein>
<name>A0A1W1I494_9BACT</name>
<reference evidence="2 3" key="1">
    <citation type="submission" date="2017-03" db="EMBL/GenBank/DDBJ databases">
        <authorList>
            <person name="Afonso C.L."/>
            <person name="Miller P.J."/>
            <person name="Scott M.A."/>
            <person name="Spackman E."/>
            <person name="Goraichik I."/>
            <person name="Dimitrov K.M."/>
            <person name="Suarez D.L."/>
            <person name="Swayne D.E."/>
        </authorList>
    </citation>
    <scope>NUCLEOTIDE SEQUENCE [LARGE SCALE GENOMIC DNA]</scope>
    <source>
        <strain evidence="2">Genome sequencing of Nitrospira japonica strain NJ11</strain>
    </source>
</reference>
<proteinExistence type="predicted"/>
<evidence type="ECO:0000313" key="3">
    <source>
        <dbReference type="Proteomes" id="UP000192042"/>
    </source>
</evidence>
<dbReference type="Pfam" id="PF12728">
    <property type="entry name" value="HTH_17"/>
    <property type="match status" value="1"/>
</dbReference>
<dbReference type="GO" id="GO:0003677">
    <property type="term" value="F:DNA binding"/>
    <property type="evidence" value="ECO:0007669"/>
    <property type="project" value="InterPro"/>
</dbReference>
<dbReference type="KEGG" id="nja:NSJP_1650"/>
<accession>A0A1W1I494</accession>
<feature type="domain" description="Helix-turn-helix" evidence="1">
    <location>
        <begin position="5"/>
        <end position="55"/>
    </location>
</feature>
<dbReference type="Gene3D" id="1.10.1660.10">
    <property type="match status" value="1"/>
</dbReference>
<evidence type="ECO:0000313" key="2">
    <source>
        <dbReference type="EMBL" id="SLM47822.1"/>
    </source>
</evidence>
<sequence length="77" mass="8516">MGKTLLRVGEAAEFLSVSRWTIYRWVEQGRLEGTRIGKGSVRVFQSSLDRLIQQNKTGEIGPSGMASAAAYCQPRTL</sequence>
<dbReference type="AlphaFoldDB" id="A0A1W1I494"/>
<dbReference type="OrthoDB" id="9805928at2"/>
<dbReference type="InterPro" id="IPR041657">
    <property type="entry name" value="HTH_17"/>
</dbReference>
<dbReference type="RefSeq" id="WP_080888535.1">
    <property type="nucleotide sequence ID" value="NZ_LT828648.1"/>
</dbReference>
<dbReference type="Proteomes" id="UP000192042">
    <property type="component" value="Chromosome I"/>
</dbReference>
<evidence type="ECO:0000259" key="1">
    <source>
        <dbReference type="Pfam" id="PF12728"/>
    </source>
</evidence>
<dbReference type="InterPro" id="IPR010093">
    <property type="entry name" value="SinI_DNA-bd"/>
</dbReference>
<keyword evidence="3" id="KW-1185">Reference proteome</keyword>
<dbReference type="EMBL" id="LT828648">
    <property type="protein sequence ID" value="SLM47822.1"/>
    <property type="molecule type" value="Genomic_DNA"/>
</dbReference>
<dbReference type="NCBIfam" id="TIGR01764">
    <property type="entry name" value="excise"/>
    <property type="match status" value="1"/>
</dbReference>
<organism evidence="2 3">
    <name type="scientific">Nitrospira japonica</name>
    <dbReference type="NCBI Taxonomy" id="1325564"/>
    <lineage>
        <taxon>Bacteria</taxon>
        <taxon>Pseudomonadati</taxon>
        <taxon>Nitrospirota</taxon>
        <taxon>Nitrospiria</taxon>
        <taxon>Nitrospirales</taxon>
        <taxon>Nitrospiraceae</taxon>
        <taxon>Nitrospira</taxon>
    </lineage>
</organism>
<dbReference type="InterPro" id="IPR009061">
    <property type="entry name" value="DNA-bd_dom_put_sf"/>
</dbReference>